<proteinExistence type="predicted"/>
<gene>
    <name evidence="1" type="ORF">SAMN05660909_02273</name>
</gene>
<keyword evidence="2" id="KW-1185">Reference proteome</keyword>
<protein>
    <submittedName>
        <fullName evidence="1">Uncharacterized protein</fullName>
    </submittedName>
</protein>
<sequence>MFNLFRRSKVLPWERQLLVNVFAAMPPGFHYLKEQVEAGLLRRVSFKSTVVPNYVGFVYDPNLSGKYERRHDNGFEITGLKVYDELSKTYIDFDISVAHGLVMGYATPGNKKISLDVGKIDMSGLKVQYDSNPLYDKIKTLLKPAYLKSVPPGDVYEVELDGKIYYHLQDLEDGDFIGMDDEGRYYEITHDPYEIKEIG</sequence>
<evidence type="ECO:0000313" key="1">
    <source>
        <dbReference type="EMBL" id="SEA51307.1"/>
    </source>
</evidence>
<name>A0A1H4BTC3_9BACT</name>
<evidence type="ECO:0000313" key="2">
    <source>
        <dbReference type="Proteomes" id="UP000199656"/>
    </source>
</evidence>
<accession>A0A1H4BTC3</accession>
<dbReference type="RefSeq" id="WP_089761631.1">
    <property type="nucleotide sequence ID" value="NZ_BKAT01000011.1"/>
</dbReference>
<dbReference type="AlphaFoldDB" id="A0A1H4BTC3"/>
<organism evidence="1 2">
    <name type="scientific">Chitinophaga terrae</name>
    <name type="common">ex Kim and Jung 2007</name>
    <dbReference type="NCBI Taxonomy" id="408074"/>
    <lineage>
        <taxon>Bacteria</taxon>
        <taxon>Pseudomonadati</taxon>
        <taxon>Bacteroidota</taxon>
        <taxon>Chitinophagia</taxon>
        <taxon>Chitinophagales</taxon>
        <taxon>Chitinophagaceae</taxon>
        <taxon>Chitinophaga</taxon>
    </lineage>
</organism>
<dbReference type="OrthoDB" id="665151at2"/>
<dbReference type="Proteomes" id="UP000199656">
    <property type="component" value="Unassembled WGS sequence"/>
</dbReference>
<reference evidence="2" key="1">
    <citation type="submission" date="2016-10" db="EMBL/GenBank/DDBJ databases">
        <authorList>
            <person name="Varghese N."/>
            <person name="Submissions S."/>
        </authorList>
    </citation>
    <scope>NUCLEOTIDE SEQUENCE [LARGE SCALE GENOMIC DNA]</scope>
    <source>
        <strain evidence="2">DSM 23920</strain>
    </source>
</reference>
<dbReference type="EMBL" id="FNRL01000008">
    <property type="protein sequence ID" value="SEA51307.1"/>
    <property type="molecule type" value="Genomic_DNA"/>
</dbReference>